<accession>A0A5S9PIS7</accession>
<dbReference type="EMBL" id="CACSAS010000001">
    <property type="protein sequence ID" value="CAA0103685.1"/>
    <property type="molecule type" value="Genomic_DNA"/>
</dbReference>
<name>A0A5S9PIS7_9HYPH</name>
<dbReference type="RefSeq" id="WP_159599787.1">
    <property type="nucleotide sequence ID" value="NZ_CACSAS010000001.1"/>
</dbReference>
<evidence type="ECO:0000256" key="1">
    <source>
        <dbReference type="SAM" id="MobiDB-lite"/>
    </source>
</evidence>
<organism evidence="3 4">
    <name type="scientific">Starkeya nomas</name>
    <dbReference type="NCBI Taxonomy" id="2666134"/>
    <lineage>
        <taxon>Bacteria</taxon>
        <taxon>Pseudomonadati</taxon>
        <taxon>Pseudomonadota</taxon>
        <taxon>Alphaproteobacteria</taxon>
        <taxon>Hyphomicrobiales</taxon>
        <taxon>Xanthobacteraceae</taxon>
        <taxon>Starkeya</taxon>
    </lineage>
</organism>
<dbReference type="AlphaFoldDB" id="A0A5S9PIS7"/>
<gene>
    <name evidence="3" type="ORF">STARVERO_03042</name>
</gene>
<keyword evidence="4" id="KW-1185">Reference proteome</keyword>
<dbReference type="Proteomes" id="UP000433050">
    <property type="component" value="Unassembled WGS sequence"/>
</dbReference>
<sequence>MRSRTTLLSGFRGSLPGRVMLPVGFALILAAGTYMVAESEGYQRGKTDQANAQESVKNLARLVAQPIELDAEPTEKGDQLDIPKMIRAIEPSAVYRPTEKAAAKPARPAGTVAVATPVSLPVGVERFDRCEGNCDTRDPMITHSSYPVLVSTSAPAPAASAPASGTPAPTAPQARAEEDESFLGLPSLPSAGEIVDRTVQGASATYDTMKQAASGAIDFLR</sequence>
<keyword evidence="2" id="KW-0472">Membrane</keyword>
<feature type="compositionally biased region" description="Low complexity" evidence="1">
    <location>
        <begin position="155"/>
        <end position="172"/>
    </location>
</feature>
<keyword evidence="2" id="KW-1133">Transmembrane helix</keyword>
<keyword evidence="2" id="KW-0812">Transmembrane</keyword>
<reference evidence="3 4" key="1">
    <citation type="submission" date="2019-12" db="EMBL/GenBank/DDBJ databases">
        <authorList>
            <person name="Reyes-Prieto M."/>
        </authorList>
    </citation>
    <scope>NUCLEOTIDE SEQUENCE [LARGE SCALE GENOMIC DNA]</scope>
    <source>
        <strain evidence="3">HF14-78462</strain>
    </source>
</reference>
<feature type="region of interest" description="Disordered" evidence="1">
    <location>
        <begin position="155"/>
        <end position="180"/>
    </location>
</feature>
<evidence type="ECO:0000256" key="2">
    <source>
        <dbReference type="SAM" id="Phobius"/>
    </source>
</evidence>
<evidence type="ECO:0000313" key="4">
    <source>
        <dbReference type="Proteomes" id="UP000433050"/>
    </source>
</evidence>
<protein>
    <submittedName>
        <fullName evidence="3">Uncharacterized protein</fullName>
    </submittedName>
</protein>
<feature type="transmembrane region" description="Helical" evidence="2">
    <location>
        <begin position="20"/>
        <end position="37"/>
    </location>
</feature>
<evidence type="ECO:0000313" key="3">
    <source>
        <dbReference type="EMBL" id="CAA0103685.1"/>
    </source>
</evidence>
<proteinExistence type="predicted"/>